<evidence type="ECO:0000313" key="9">
    <source>
        <dbReference type="Proteomes" id="UP000225706"/>
    </source>
</evidence>
<dbReference type="PROSITE" id="PS00022">
    <property type="entry name" value="EGF_1"/>
    <property type="match status" value="2"/>
</dbReference>
<evidence type="ECO:0000256" key="2">
    <source>
        <dbReference type="ARBA" id="ARBA00022729"/>
    </source>
</evidence>
<reference evidence="9" key="1">
    <citation type="journal article" date="2017" name="bioRxiv">
        <title>Comparative analysis of the genomes of Stylophora pistillata and Acropora digitifera provides evidence for extensive differences between species of corals.</title>
        <authorList>
            <person name="Voolstra C.R."/>
            <person name="Li Y."/>
            <person name="Liew Y.J."/>
            <person name="Baumgarten S."/>
            <person name="Zoccola D."/>
            <person name="Flot J.-F."/>
            <person name="Tambutte S."/>
            <person name="Allemand D."/>
            <person name="Aranda M."/>
        </authorList>
    </citation>
    <scope>NUCLEOTIDE SEQUENCE [LARGE SCALE GENOMIC DNA]</scope>
</reference>
<dbReference type="FunFam" id="2.10.25.10:FF:000255">
    <property type="entry name" value="Sushi, nidogen and EGF-like domains 1"/>
    <property type="match status" value="1"/>
</dbReference>
<evidence type="ECO:0000256" key="1">
    <source>
        <dbReference type="ARBA" id="ARBA00022536"/>
    </source>
</evidence>
<feature type="domain" description="EGF-like" evidence="7">
    <location>
        <begin position="146"/>
        <end position="184"/>
    </location>
</feature>
<feature type="domain" description="EGF-like" evidence="7">
    <location>
        <begin position="497"/>
        <end position="535"/>
    </location>
</feature>
<keyword evidence="2" id="KW-0732">Signal</keyword>
<feature type="disulfide bond" evidence="6">
    <location>
        <begin position="525"/>
        <end position="534"/>
    </location>
</feature>
<comment type="caution">
    <text evidence="6">Lacks conserved residue(s) required for the propagation of feature annotation.</text>
</comment>
<name>A0A2B4S4T8_STYPI</name>
<dbReference type="InterPro" id="IPR001881">
    <property type="entry name" value="EGF-like_Ca-bd_dom"/>
</dbReference>
<dbReference type="GO" id="GO:0005509">
    <property type="term" value="F:calcium ion binding"/>
    <property type="evidence" value="ECO:0007669"/>
    <property type="project" value="InterPro"/>
</dbReference>
<dbReference type="CDD" id="cd00054">
    <property type="entry name" value="EGF_CA"/>
    <property type="match status" value="2"/>
</dbReference>
<accession>A0A2B4S4T8</accession>
<gene>
    <name evidence="8" type="ORF">AWC38_SpisGene11333</name>
</gene>
<dbReference type="PROSITE" id="PS01186">
    <property type="entry name" value="EGF_2"/>
    <property type="match status" value="2"/>
</dbReference>
<evidence type="ECO:0000259" key="7">
    <source>
        <dbReference type="PROSITE" id="PS50026"/>
    </source>
</evidence>
<keyword evidence="9" id="KW-1185">Reference proteome</keyword>
<dbReference type="OrthoDB" id="5946752at2759"/>
<keyword evidence="5" id="KW-0325">Glycoprotein</keyword>
<feature type="disulfide bond" evidence="6">
    <location>
        <begin position="506"/>
        <end position="523"/>
    </location>
</feature>
<keyword evidence="4 6" id="KW-1015">Disulfide bond</keyword>
<proteinExistence type="predicted"/>
<dbReference type="Proteomes" id="UP000225706">
    <property type="component" value="Unassembled WGS sequence"/>
</dbReference>
<dbReference type="SMART" id="SM00181">
    <property type="entry name" value="EGF"/>
    <property type="match status" value="2"/>
</dbReference>
<dbReference type="Gene3D" id="2.10.25.10">
    <property type="entry name" value="Laminin"/>
    <property type="match status" value="2"/>
</dbReference>
<dbReference type="SUPFAM" id="SSF57196">
    <property type="entry name" value="EGF/Laminin"/>
    <property type="match status" value="2"/>
</dbReference>
<evidence type="ECO:0000256" key="4">
    <source>
        <dbReference type="ARBA" id="ARBA00023157"/>
    </source>
</evidence>
<dbReference type="EMBL" id="LSMT01000187">
    <property type="protein sequence ID" value="PFX24063.1"/>
    <property type="molecule type" value="Genomic_DNA"/>
</dbReference>
<sequence>MESLTGRIRGKAKNPKAATRSPSNMFLGLLYPILFELSALIPDPALSQESRFLYRKVSPCTSKVFRRYRFNKNEFHDLNVPLVGTVTVYDVFDCTFECLSNPLCFSVNLAVSKGAHGKLWCELLSSDKYRNSTEYKENKSSHHFAIESPCSSSPCQNEATCVTNDRDGSFECLCVKGFKGEYCERVIGSCKEAHYLFKSNVSQLVTLDLDSKPTTILCQMGDFGCGDGGWTPVMKTDGTKATFHYDAHYWSDKNEYNVPGGRTGFDSEETKLPTYWNTPFSKICLGMKISGQLRFIAFNREANSLHSLIADGTYRATSLGRNEWKKLIGAEGSLQLNCNMEGFNAVGDASDLSRARIGYIANDGQNNCDTCDSRIGFGGGGNPDDSNTCGNAASYFPDNESGFLYHRDTPCTSKDFRRYRFNKNEFHYLNVPLVGTVTVYDVFDCKFDCLSNPLCFSVNLAASKGAHGKLWCELLSSDKYRNSTEYKGNKSSHHFAIESPCSSSPCQHESTCLTNYKDGSFKCLCAKGYTGEYCDKGIRSCKEVYNLYKSSASQLVTLVLESKPTTVLCQMGDFGCGDGAWTPVMKIDGNKATFRYDSSYWSDKNEYNALGGRTGFDSEETKLPTYWNTPFSKICLGMKISGQLRFIVFNKQANSLHSLTADGTYRATSLGRNEWKKLIGAEGSLQLNCNKEGFNVVGTSSSHSKVRIGYIANQESDCHSCDSRIGFGGGGGPDNSNACGNTAAASPDNGDRYIKAMGYIVVQ</sequence>
<dbReference type="SMART" id="SM00179">
    <property type="entry name" value="EGF_CA"/>
    <property type="match status" value="2"/>
</dbReference>
<evidence type="ECO:0000256" key="3">
    <source>
        <dbReference type="ARBA" id="ARBA00022737"/>
    </source>
</evidence>
<evidence type="ECO:0000313" key="8">
    <source>
        <dbReference type="EMBL" id="PFX24063.1"/>
    </source>
</evidence>
<feature type="disulfide bond" evidence="6">
    <location>
        <begin position="155"/>
        <end position="172"/>
    </location>
</feature>
<keyword evidence="3" id="KW-0677">Repeat</keyword>
<evidence type="ECO:0000256" key="5">
    <source>
        <dbReference type="ARBA" id="ARBA00023180"/>
    </source>
</evidence>
<dbReference type="PANTHER" id="PTHR24039">
    <property type="entry name" value="FIBRILLIN-RELATED"/>
    <property type="match status" value="1"/>
</dbReference>
<dbReference type="STRING" id="50429.A0A2B4S4T8"/>
<dbReference type="AlphaFoldDB" id="A0A2B4S4T8"/>
<evidence type="ECO:0000256" key="6">
    <source>
        <dbReference type="PROSITE-ProRule" id="PRU00076"/>
    </source>
</evidence>
<keyword evidence="1 6" id="KW-0245">EGF-like domain</keyword>
<feature type="disulfide bond" evidence="6">
    <location>
        <begin position="174"/>
        <end position="183"/>
    </location>
</feature>
<organism evidence="8 9">
    <name type="scientific">Stylophora pistillata</name>
    <name type="common">Smooth cauliflower coral</name>
    <dbReference type="NCBI Taxonomy" id="50429"/>
    <lineage>
        <taxon>Eukaryota</taxon>
        <taxon>Metazoa</taxon>
        <taxon>Cnidaria</taxon>
        <taxon>Anthozoa</taxon>
        <taxon>Hexacorallia</taxon>
        <taxon>Scleractinia</taxon>
        <taxon>Astrocoeniina</taxon>
        <taxon>Pocilloporidae</taxon>
        <taxon>Stylophora</taxon>
    </lineage>
</organism>
<protein>
    <recommendedName>
        <fullName evidence="7">EGF-like domain-containing protein</fullName>
    </recommendedName>
</protein>
<comment type="caution">
    <text evidence="8">The sequence shown here is derived from an EMBL/GenBank/DDBJ whole genome shotgun (WGS) entry which is preliminary data.</text>
</comment>
<dbReference type="PROSITE" id="PS50026">
    <property type="entry name" value="EGF_3"/>
    <property type="match status" value="2"/>
</dbReference>
<dbReference type="Pfam" id="PF00008">
    <property type="entry name" value="EGF"/>
    <property type="match status" value="2"/>
</dbReference>
<dbReference type="InterPro" id="IPR000742">
    <property type="entry name" value="EGF"/>
</dbReference>